<comment type="caution">
    <text evidence="2">The sequence shown here is derived from an EMBL/GenBank/DDBJ whole genome shotgun (WGS) entry which is preliminary data.</text>
</comment>
<dbReference type="EMBL" id="BSFH01000032">
    <property type="protein sequence ID" value="GLK65146.1"/>
    <property type="molecule type" value="Genomic_DNA"/>
</dbReference>
<keyword evidence="3" id="KW-1185">Reference proteome</keyword>
<gene>
    <name evidence="2" type="ORF">GCM10017635_26170</name>
</gene>
<dbReference type="Gene3D" id="1.25.40.10">
    <property type="entry name" value="Tetratricopeptide repeat domain"/>
    <property type="match status" value="1"/>
</dbReference>
<dbReference type="SUPFAM" id="SSF48452">
    <property type="entry name" value="TPR-like"/>
    <property type="match status" value="1"/>
</dbReference>
<reference evidence="2" key="2">
    <citation type="submission" date="2023-01" db="EMBL/GenBank/DDBJ databases">
        <authorList>
            <person name="Sun Q."/>
            <person name="Evtushenko L."/>
        </authorList>
    </citation>
    <scope>NUCLEOTIDE SEQUENCE</scope>
    <source>
        <strain evidence="2">VKM B-2222</strain>
    </source>
</reference>
<name>A0AAD3RUT9_9RHOB</name>
<proteinExistence type="predicted"/>
<evidence type="ECO:0000256" key="1">
    <source>
        <dbReference type="SAM" id="MobiDB-lite"/>
    </source>
</evidence>
<sequence length="203" mass="21791">MRIPVLLTAGIICLALAGPQALGRLALLGGMPGLAVPLLSDPVEKGVALYRAGQYDRADKAFAASGRSQTYNRGLSLAAIGNYPLSVAYFDAVLFSNPADAEARHNRDLVSAMYPPARGESVVPGRIRGYGGLGPGEEMQQSSGDIQDPETRRKVDAGGIVASDDWLATIRDDPGEFLKLRLKSEYDRRLGQGLIRPREAEPW</sequence>
<evidence type="ECO:0000313" key="3">
    <source>
        <dbReference type="Proteomes" id="UP001143349"/>
    </source>
</evidence>
<protein>
    <recommendedName>
        <fullName evidence="4">Ca-activated chloride channel family protein</fullName>
    </recommendedName>
</protein>
<feature type="region of interest" description="Disordered" evidence="1">
    <location>
        <begin position="132"/>
        <end position="152"/>
    </location>
</feature>
<organism evidence="2 3">
    <name type="scientific">Paracoccus kondratievae</name>
    <dbReference type="NCBI Taxonomy" id="135740"/>
    <lineage>
        <taxon>Bacteria</taxon>
        <taxon>Pseudomonadati</taxon>
        <taxon>Pseudomonadota</taxon>
        <taxon>Alphaproteobacteria</taxon>
        <taxon>Rhodobacterales</taxon>
        <taxon>Paracoccaceae</taxon>
        <taxon>Paracoccus</taxon>
    </lineage>
</organism>
<evidence type="ECO:0008006" key="4">
    <source>
        <dbReference type="Google" id="ProtNLM"/>
    </source>
</evidence>
<dbReference type="Proteomes" id="UP001143349">
    <property type="component" value="Unassembled WGS sequence"/>
</dbReference>
<dbReference type="AlphaFoldDB" id="A0AAD3RUT9"/>
<accession>A0AAD3RUT9</accession>
<dbReference type="RefSeq" id="WP_029371728.1">
    <property type="nucleotide sequence ID" value="NZ_BSFH01000032.1"/>
</dbReference>
<reference evidence="2" key="1">
    <citation type="journal article" date="2014" name="Int. J. Syst. Evol. Microbiol.">
        <title>Complete genome sequence of Corynebacterium casei LMG S-19264T (=DSM 44701T), isolated from a smear-ripened cheese.</title>
        <authorList>
            <consortium name="US DOE Joint Genome Institute (JGI-PGF)"/>
            <person name="Walter F."/>
            <person name="Albersmeier A."/>
            <person name="Kalinowski J."/>
            <person name="Ruckert C."/>
        </authorList>
    </citation>
    <scope>NUCLEOTIDE SEQUENCE</scope>
    <source>
        <strain evidence="2">VKM B-2222</strain>
    </source>
</reference>
<evidence type="ECO:0000313" key="2">
    <source>
        <dbReference type="EMBL" id="GLK65146.1"/>
    </source>
</evidence>
<dbReference type="InterPro" id="IPR011990">
    <property type="entry name" value="TPR-like_helical_dom_sf"/>
</dbReference>